<keyword evidence="2" id="KW-1133">Transmembrane helix</keyword>
<proteinExistence type="predicted"/>
<comment type="caution">
    <text evidence="3">The sequence shown here is derived from an EMBL/GenBank/DDBJ whole genome shotgun (WGS) entry which is preliminary data.</text>
</comment>
<evidence type="ECO:0000313" key="3">
    <source>
        <dbReference type="EMBL" id="RFA09480.1"/>
    </source>
</evidence>
<feature type="transmembrane region" description="Helical" evidence="2">
    <location>
        <begin position="82"/>
        <end position="100"/>
    </location>
</feature>
<reference evidence="3 4" key="1">
    <citation type="submission" date="2017-04" db="EMBL/GenBank/DDBJ databases">
        <title>Comparative genome analysis of Subtercola boreus.</title>
        <authorList>
            <person name="Cho Y.-J."/>
            <person name="Cho A."/>
            <person name="Kim O.-S."/>
            <person name="Lee J.-I."/>
        </authorList>
    </citation>
    <scope>NUCLEOTIDE SEQUENCE [LARGE SCALE GENOMIC DNA]</scope>
    <source>
        <strain evidence="3 4">K300</strain>
    </source>
</reference>
<sequence>MLTAILLAAIGSADLLRRQFRARAGRRPTLGAVLSVAVGWLLLAVLATTGLGVPPGWVALCLVAAGAWLALTTSHEHATGPAGRAAVVGLIVAVVVLLLSDRTALDLSGYLVDGHRDAAAAAVRDTPLPVVVLFIGVGLFLVESANIVVRIALQTRVEVPELPEQSDDVETSEPTDEARTDLTRSDLKGGRLIGPLERLLIVAIVLAGLSPIAAALVAAKGIVRFPEIAEDVKGGDGLSGTKAEYFLVGSLVSWATAAAAIALLVAAR</sequence>
<feature type="compositionally biased region" description="Acidic residues" evidence="1">
    <location>
        <begin position="164"/>
        <end position="175"/>
    </location>
</feature>
<organism evidence="3 4">
    <name type="scientific">Subtercola boreus</name>
    <dbReference type="NCBI Taxonomy" id="120213"/>
    <lineage>
        <taxon>Bacteria</taxon>
        <taxon>Bacillati</taxon>
        <taxon>Actinomycetota</taxon>
        <taxon>Actinomycetes</taxon>
        <taxon>Micrococcales</taxon>
        <taxon>Microbacteriaceae</taxon>
        <taxon>Subtercola</taxon>
    </lineage>
</organism>
<dbReference type="OrthoDB" id="4715924at2"/>
<dbReference type="Proteomes" id="UP000256486">
    <property type="component" value="Unassembled WGS sequence"/>
</dbReference>
<evidence type="ECO:0000256" key="2">
    <source>
        <dbReference type="SAM" id="Phobius"/>
    </source>
</evidence>
<dbReference type="RefSeq" id="WP_116414865.1">
    <property type="nucleotide sequence ID" value="NZ_NBWZ01000001.1"/>
</dbReference>
<protein>
    <submittedName>
        <fullName evidence="3">Uncharacterized protein</fullName>
    </submittedName>
</protein>
<keyword evidence="2" id="KW-0812">Transmembrane</keyword>
<keyword evidence="4" id="KW-1185">Reference proteome</keyword>
<dbReference type="AlphaFoldDB" id="A0A3E0VJB7"/>
<feature type="transmembrane region" description="Helical" evidence="2">
    <location>
        <begin position="245"/>
        <end position="267"/>
    </location>
</feature>
<name>A0A3E0VJB7_9MICO</name>
<gene>
    <name evidence="3" type="ORF">B7R54_09765</name>
</gene>
<evidence type="ECO:0000313" key="4">
    <source>
        <dbReference type="Proteomes" id="UP000256486"/>
    </source>
</evidence>
<feature type="transmembrane region" description="Helical" evidence="2">
    <location>
        <begin position="130"/>
        <end position="153"/>
    </location>
</feature>
<evidence type="ECO:0000256" key="1">
    <source>
        <dbReference type="SAM" id="MobiDB-lite"/>
    </source>
</evidence>
<accession>A0A3E0VJB7</accession>
<keyword evidence="2" id="KW-0472">Membrane</keyword>
<feature type="transmembrane region" description="Helical" evidence="2">
    <location>
        <begin position="37"/>
        <end position="70"/>
    </location>
</feature>
<dbReference type="EMBL" id="NBWZ01000001">
    <property type="protein sequence ID" value="RFA09480.1"/>
    <property type="molecule type" value="Genomic_DNA"/>
</dbReference>
<feature type="region of interest" description="Disordered" evidence="1">
    <location>
        <begin position="162"/>
        <end position="181"/>
    </location>
</feature>
<feature type="transmembrane region" description="Helical" evidence="2">
    <location>
        <begin position="199"/>
        <end position="225"/>
    </location>
</feature>